<keyword evidence="2" id="KW-1185">Reference proteome</keyword>
<organism evidence="1 2">
    <name type="scientific">Vitreoscilla filiformis</name>
    <dbReference type="NCBI Taxonomy" id="63"/>
    <lineage>
        <taxon>Bacteria</taxon>
        <taxon>Pseudomonadati</taxon>
        <taxon>Pseudomonadota</taxon>
        <taxon>Betaproteobacteria</taxon>
        <taxon>Neisseriales</taxon>
        <taxon>Neisseriaceae</taxon>
        <taxon>Vitreoscilla</taxon>
    </lineage>
</organism>
<sequence>MLIGFRQQPFPGEKLPEAQGFSVLRTSPQVTNGRHWLALTRQAGASVELFDAMVSDVMDVLGAAANPVLGHGLLLARLRAWLDFMRQTGERTLGPEAETGLIGELLLLAQLISHPSLGGPAAIQTWHGPTRGLHDFVIGAGAIEVKTTFSSPGFPARIGSLEQLDEQAHRPLYVCATRLQADPAGASLPDIVARVRLLADAQTTARQELDHLLLQAGYADAHASHYTRRCKNHKTWFLHVGESFPRLTRANVPTSIRQASYELALDLIDAPSCSLDQVLTHMGATRT</sequence>
<evidence type="ECO:0000313" key="1">
    <source>
        <dbReference type="EMBL" id="ASM78342.1"/>
    </source>
</evidence>
<dbReference type="AlphaFoldDB" id="A0A221KH13"/>
<dbReference type="InterPro" id="IPR025534">
    <property type="entry name" value="DUF4420"/>
</dbReference>
<dbReference type="EMBL" id="CP022423">
    <property type="protein sequence ID" value="ASM78342.1"/>
    <property type="molecule type" value="Genomic_DNA"/>
</dbReference>
<evidence type="ECO:0000313" key="2">
    <source>
        <dbReference type="Proteomes" id="UP000199729"/>
    </source>
</evidence>
<accession>A0A221KH13</accession>
<evidence type="ECO:0008006" key="3">
    <source>
        <dbReference type="Google" id="ProtNLM"/>
    </source>
</evidence>
<protein>
    <recommendedName>
        <fullName evidence="3">PD-(D/E)XK motif protein</fullName>
    </recommendedName>
</protein>
<dbReference type="Pfam" id="PF14390">
    <property type="entry name" value="DUF4420"/>
    <property type="match status" value="1"/>
</dbReference>
<dbReference type="KEGG" id="vff:VITFI_CDS2565"/>
<proteinExistence type="predicted"/>
<reference evidence="1 2" key="1">
    <citation type="submission" date="2017-07" db="EMBL/GenBank/DDBJ databases">
        <title>Complete Genome Sequence of the cosmetic ferment Vitreoscilla filiformis (ATCC15551).</title>
        <authorList>
            <person name="Contreras S."/>
            <person name="Sagory-Zalkind P."/>
            <person name="Blanquart H."/>
            <person name="Iltis A."/>
            <person name="Morand S.C."/>
        </authorList>
    </citation>
    <scope>NUCLEOTIDE SEQUENCE [LARGE SCALE GENOMIC DNA]</scope>
    <source>
        <strain evidence="1 2">ATCC 15551</strain>
    </source>
</reference>
<name>A0A221KH13_VITFI</name>
<dbReference type="Proteomes" id="UP000199729">
    <property type="component" value="Chromosome"/>
</dbReference>
<gene>
    <name evidence="1" type="ORF">VITFI_CDS2565</name>
</gene>